<comment type="similarity">
    <text evidence="5">Belongs to the YqgF HJR family.</text>
</comment>
<dbReference type="NCBIfam" id="TIGR00250">
    <property type="entry name" value="RNAse_H_YqgF"/>
    <property type="match status" value="1"/>
</dbReference>
<accession>A0ABV5UY13</accession>
<dbReference type="PANTHER" id="PTHR33317">
    <property type="entry name" value="POLYNUCLEOTIDYL TRANSFERASE, RIBONUCLEASE H-LIKE SUPERFAMILY PROTEIN"/>
    <property type="match status" value="1"/>
</dbReference>
<dbReference type="EMBL" id="JBHMAX010000001">
    <property type="protein sequence ID" value="MFB9730445.1"/>
    <property type="molecule type" value="Genomic_DNA"/>
</dbReference>
<dbReference type="InterPro" id="IPR012337">
    <property type="entry name" value="RNaseH-like_sf"/>
</dbReference>
<dbReference type="HAMAP" id="MF_00651">
    <property type="entry name" value="Nuclease_YqgF"/>
    <property type="match status" value="1"/>
</dbReference>
<evidence type="ECO:0000256" key="1">
    <source>
        <dbReference type="ARBA" id="ARBA00022490"/>
    </source>
</evidence>
<dbReference type="Proteomes" id="UP001589613">
    <property type="component" value="Unassembled WGS sequence"/>
</dbReference>
<evidence type="ECO:0000259" key="7">
    <source>
        <dbReference type="SMART" id="SM00732"/>
    </source>
</evidence>
<gene>
    <name evidence="8" type="primary">ruvX</name>
    <name evidence="8" type="ORF">ACFFN0_00105</name>
</gene>
<evidence type="ECO:0000313" key="9">
    <source>
        <dbReference type="Proteomes" id="UP001589613"/>
    </source>
</evidence>
<dbReference type="InterPro" id="IPR037027">
    <property type="entry name" value="YqgF/RNaseH-like_dom_sf"/>
</dbReference>
<keyword evidence="9" id="KW-1185">Reference proteome</keyword>
<evidence type="ECO:0000256" key="6">
    <source>
        <dbReference type="SAM" id="MobiDB-lite"/>
    </source>
</evidence>
<dbReference type="SUPFAM" id="SSF53098">
    <property type="entry name" value="Ribonuclease H-like"/>
    <property type="match status" value="1"/>
</dbReference>
<name>A0ABV5UY13_9MICO</name>
<proteinExistence type="inferred from homology"/>
<reference evidence="8 9" key="1">
    <citation type="submission" date="2024-09" db="EMBL/GenBank/DDBJ databases">
        <authorList>
            <person name="Sun Q."/>
            <person name="Mori K."/>
        </authorList>
    </citation>
    <scope>NUCLEOTIDE SEQUENCE [LARGE SCALE GENOMIC DNA]</scope>
    <source>
        <strain evidence="8 9">JCM 12763</strain>
    </source>
</reference>
<dbReference type="RefSeq" id="WP_075958972.1">
    <property type="nucleotide sequence ID" value="NZ_JBHMAX010000001.1"/>
</dbReference>
<dbReference type="Pfam" id="PF03652">
    <property type="entry name" value="RuvX"/>
    <property type="match status" value="1"/>
</dbReference>
<keyword evidence="2 5" id="KW-0690">Ribosome biogenesis</keyword>
<comment type="subcellular location">
    <subcellularLocation>
        <location evidence="5">Cytoplasm</location>
    </subcellularLocation>
</comment>
<feature type="compositionally biased region" description="Basic residues" evidence="6">
    <location>
        <begin position="153"/>
        <end position="163"/>
    </location>
</feature>
<evidence type="ECO:0000313" key="8">
    <source>
        <dbReference type="EMBL" id="MFB9730445.1"/>
    </source>
</evidence>
<feature type="region of interest" description="Disordered" evidence="6">
    <location>
        <begin position="141"/>
        <end position="163"/>
    </location>
</feature>
<evidence type="ECO:0000256" key="5">
    <source>
        <dbReference type="HAMAP-Rule" id="MF_00651"/>
    </source>
</evidence>
<feature type="domain" description="YqgF/RNase H-like" evidence="7">
    <location>
        <begin position="6"/>
        <end position="107"/>
    </location>
</feature>
<dbReference type="CDD" id="cd16964">
    <property type="entry name" value="YqgF"/>
    <property type="match status" value="1"/>
</dbReference>
<dbReference type="InterPro" id="IPR005227">
    <property type="entry name" value="YqgF"/>
</dbReference>
<dbReference type="SMART" id="SM00732">
    <property type="entry name" value="YqgFc"/>
    <property type="match status" value="1"/>
</dbReference>
<comment type="function">
    <text evidence="5">Could be a nuclease involved in processing of the 5'-end of pre-16S rRNA.</text>
</comment>
<comment type="caution">
    <text evidence="8">The sequence shown here is derived from an EMBL/GenBank/DDBJ whole genome shotgun (WGS) entry which is preliminary data.</text>
</comment>
<dbReference type="InterPro" id="IPR006641">
    <property type="entry name" value="YqgF/RNaseH-like_dom"/>
</dbReference>
<dbReference type="PANTHER" id="PTHR33317:SF4">
    <property type="entry name" value="POLYNUCLEOTIDYL TRANSFERASE, RIBONUCLEASE H-LIKE SUPERFAMILY PROTEIN"/>
    <property type="match status" value="1"/>
</dbReference>
<evidence type="ECO:0000256" key="4">
    <source>
        <dbReference type="ARBA" id="ARBA00022801"/>
    </source>
</evidence>
<organism evidence="8 9">
    <name type="scientific">Ornithinimicrobium kibberense</name>
    <dbReference type="NCBI Taxonomy" id="282060"/>
    <lineage>
        <taxon>Bacteria</taxon>
        <taxon>Bacillati</taxon>
        <taxon>Actinomycetota</taxon>
        <taxon>Actinomycetes</taxon>
        <taxon>Micrococcales</taxon>
        <taxon>Ornithinimicrobiaceae</taxon>
        <taxon>Ornithinimicrobium</taxon>
    </lineage>
</organism>
<dbReference type="EC" id="3.1.-.-" evidence="5"/>
<evidence type="ECO:0000256" key="3">
    <source>
        <dbReference type="ARBA" id="ARBA00022722"/>
    </source>
</evidence>
<protein>
    <recommendedName>
        <fullName evidence="5">Putative pre-16S rRNA nuclease</fullName>
        <ecNumber evidence="5">3.1.-.-</ecNumber>
    </recommendedName>
</protein>
<keyword evidence="1 5" id="KW-0963">Cytoplasm</keyword>
<keyword evidence="3 5" id="KW-0540">Nuclease</keyword>
<evidence type="ECO:0000256" key="2">
    <source>
        <dbReference type="ARBA" id="ARBA00022517"/>
    </source>
</evidence>
<keyword evidence="4 5" id="KW-0378">Hydrolase</keyword>
<dbReference type="Gene3D" id="3.30.420.140">
    <property type="entry name" value="YqgF/RNase H-like domain"/>
    <property type="match status" value="1"/>
</dbReference>
<sequence>MTPGDGVLLGVDVGEARVGLAASDPVGLLAHPVATLRRDAEGLTDLEMIAAEVADRRAVGVVVGLPRSLSGDEGLAARRARDYAGALQRRLDVPVRLVDERLTTVDAHRNLHRSGVRGRAHRGVVDQAAAVLILQSALDARRAGRPPGEPLKARKPRTRRSGP</sequence>